<proteinExistence type="predicted"/>
<dbReference type="AlphaFoldDB" id="A0AAP0MFW5"/>
<dbReference type="Proteomes" id="UP001428341">
    <property type="component" value="Unassembled WGS sequence"/>
</dbReference>
<evidence type="ECO:0000313" key="3">
    <source>
        <dbReference type="Proteomes" id="UP001428341"/>
    </source>
</evidence>
<protein>
    <submittedName>
        <fullName evidence="2">Uncharacterized protein</fullName>
    </submittedName>
</protein>
<evidence type="ECO:0000313" key="2">
    <source>
        <dbReference type="EMBL" id="KAK9209707.1"/>
    </source>
</evidence>
<dbReference type="EMBL" id="JBCGBO010000004">
    <property type="protein sequence ID" value="KAK9209707.1"/>
    <property type="molecule type" value="Genomic_DNA"/>
</dbReference>
<organism evidence="2 3">
    <name type="scientific">Citrus x changshan-huyou</name>
    <dbReference type="NCBI Taxonomy" id="2935761"/>
    <lineage>
        <taxon>Eukaryota</taxon>
        <taxon>Viridiplantae</taxon>
        <taxon>Streptophyta</taxon>
        <taxon>Embryophyta</taxon>
        <taxon>Tracheophyta</taxon>
        <taxon>Spermatophyta</taxon>
        <taxon>Magnoliopsida</taxon>
        <taxon>eudicotyledons</taxon>
        <taxon>Gunneridae</taxon>
        <taxon>Pentapetalae</taxon>
        <taxon>rosids</taxon>
        <taxon>malvids</taxon>
        <taxon>Sapindales</taxon>
        <taxon>Rutaceae</taxon>
        <taxon>Aurantioideae</taxon>
        <taxon>Citrus</taxon>
    </lineage>
</organism>
<keyword evidence="3" id="KW-1185">Reference proteome</keyword>
<comment type="caution">
    <text evidence="2">The sequence shown here is derived from an EMBL/GenBank/DDBJ whole genome shotgun (WGS) entry which is preliminary data.</text>
</comment>
<accession>A0AAP0MFW5</accession>
<evidence type="ECO:0000256" key="1">
    <source>
        <dbReference type="SAM" id="MobiDB-lite"/>
    </source>
</evidence>
<sequence length="153" mass="17021">MFHNIPVNEKRQENNDQTKPQAHFTKHNNKLTSAAAYRRRVMPLLMAIVGLEPLEVHRQGIEGPLPVNDIEDLMLFVCTIRTYRDIAICFCTGTSDTGCIESERQAPLKAVSLSSNLEIISLISDLLLNYMLITGSQNWLAPLGLGLSNQVSA</sequence>
<reference evidence="2 3" key="1">
    <citation type="submission" date="2024-05" db="EMBL/GenBank/DDBJ databases">
        <title>Haplotype-resolved chromosome-level genome assembly of Huyou (Citrus changshanensis).</title>
        <authorList>
            <person name="Miao C."/>
            <person name="Chen W."/>
            <person name="Wu Y."/>
            <person name="Wang L."/>
            <person name="Zhao S."/>
            <person name="Grierson D."/>
            <person name="Xu C."/>
            <person name="Chen K."/>
        </authorList>
    </citation>
    <scope>NUCLEOTIDE SEQUENCE [LARGE SCALE GENOMIC DNA]</scope>
    <source>
        <strain evidence="2">01-14</strain>
        <tissue evidence="2">Leaf</tissue>
    </source>
</reference>
<feature type="region of interest" description="Disordered" evidence="1">
    <location>
        <begin position="1"/>
        <end position="21"/>
    </location>
</feature>
<name>A0AAP0MFW5_9ROSI</name>
<gene>
    <name evidence="2" type="ORF">WN944_002075</name>
</gene>